<evidence type="ECO:0000256" key="3">
    <source>
        <dbReference type="ARBA" id="ARBA00023237"/>
    </source>
</evidence>
<keyword evidence="3" id="KW-0998">Cell outer membrane</keyword>
<dbReference type="Proteomes" id="UP001589898">
    <property type="component" value="Unassembled WGS sequence"/>
</dbReference>
<evidence type="ECO:0000313" key="6">
    <source>
        <dbReference type="Proteomes" id="UP001589898"/>
    </source>
</evidence>
<evidence type="ECO:0000256" key="1">
    <source>
        <dbReference type="ARBA" id="ARBA00004442"/>
    </source>
</evidence>
<feature type="chain" id="PRO_5046751727" evidence="4">
    <location>
        <begin position="29"/>
        <end position="844"/>
    </location>
</feature>
<organism evidence="5 6">
    <name type="scientific">Luteimonas padinae</name>
    <dbReference type="NCBI Taxonomy" id="1714359"/>
    <lineage>
        <taxon>Bacteria</taxon>
        <taxon>Pseudomonadati</taxon>
        <taxon>Pseudomonadota</taxon>
        <taxon>Gammaproteobacteria</taxon>
        <taxon>Lysobacterales</taxon>
        <taxon>Lysobacteraceae</taxon>
        <taxon>Luteimonas</taxon>
    </lineage>
</organism>
<keyword evidence="6" id="KW-1185">Reference proteome</keyword>
<comment type="subcellular location">
    <subcellularLocation>
        <location evidence="1">Cell outer membrane</location>
    </subcellularLocation>
</comment>
<dbReference type="Gene3D" id="2.40.170.20">
    <property type="entry name" value="TonB-dependent receptor, beta-barrel domain"/>
    <property type="match status" value="1"/>
</dbReference>
<evidence type="ECO:0000256" key="2">
    <source>
        <dbReference type="ARBA" id="ARBA00023136"/>
    </source>
</evidence>
<name>A0ABV6SZB0_9GAMM</name>
<dbReference type="RefSeq" id="WP_189494964.1">
    <property type="nucleotide sequence ID" value="NZ_BMZT01000002.1"/>
</dbReference>
<keyword evidence="2" id="KW-0472">Membrane</keyword>
<comment type="caution">
    <text evidence="5">The sequence shown here is derived from an EMBL/GenBank/DDBJ whole genome shotgun (WGS) entry which is preliminary data.</text>
</comment>
<proteinExistence type="predicted"/>
<dbReference type="InterPro" id="IPR036942">
    <property type="entry name" value="Beta-barrel_TonB_sf"/>
</dbReference>
<dbReference type="SUPFAM" id="SSF56935">
    <property type="entry name" value="Porins"/>
    <property type="match status" value="2"/>
</dbReference>
<sequence length="844" mass="93066">MSPRNRTIARRHPLALALLGALAFPAVAQDSGVGVDLQLGNAFDPSGTAASGCSADGMSWLTAARKRTPSGHLYPCVPDFGQPRELDGGWLFSGSLGVGYIHINDENNTNWLRFNDWSDGLVARLSLAYTRPADGSHVDVRGSRINSDNQYVKATWGRAGHFRLEAFGRSQPNVTSGAARSIWDGVGSDYLALKSGLTPGGSTHAEVAAVSAGTSPQVLKVVRDKFGLSGSYMFSRQLSAYFGASHEQREGARPFGGPFFFAYIAPGLGGAYETPRPIDDSTFNFNGGLRYAGNEWNFDVGYSASMFRNGSRRFSYEVPFGFAALVPGFDNFPLTLGEFAYEPENDYHNIRATATRKLEGNGQFSLTASYSTSRQDDDLLAPMNCASGNQFGLTVAPFAFDCSDWNTTAALSQRSADLKIDSTLVNARLVLQPADRVTVQGNLKYHRQDYKGDYFAYNPLTGQYGYIAENGAQGSSVPLEMGVWDPVLFPSVLTRVRNLPLDKDILEAHAAVDWRVNDKNTLGASLTFTRTDRDHREVERQEDTLVKLTWSSRAIDDVTLRANYSYLDRSGSDYNYDPYHFTYSTDLPGFVDDGNLPPHTVAGLRKYDVGDREQHKATLIATLALPANQTLSGTLRGDWNDYDADFGRQDYDSLGASLSWDWQPDERTTANVFLGYDRSELGVANVNELAAFGNDPVLGGDSYLDAGRWWVDDDQRNYYAGINFSRRFERSQLDLGWNYSDSRGETGYRFDSADALAYPALAALAGNGFSPMTHRVNSFSVTWTIPLHPRIDLRLFDTYETAKLADWHYFGFEEGLVTSNRVYLDSGPSGYSVNMVGAMLEVRL</sequence>
<dbReference type="EMBL" id="JBHLTF010000033">
    <property type="protein sequence ID" value="MFC0718773.1"/>
    <property type="molecule type" value="Genomic_DNA"/>
</dbReference>
<dbReference type="Pfam" id="PF11854">
    <property type="entry name" value="MtrB_PioB"/>
    <property type="match status" value="1"/>
</dbReference>
<keyword evidence="4" id="KW-0732">Signal</keyword>
<evidence type="ECO:0000256" key="4">
    <source>
        <dbReference type="SAM" id="SignalP"/>
    </source>
</evidence>
<accession>A0ABV6SZB0</accession>
<feature type="signal peptide" evidence="4">
    <location>
        <begin position="1"/>
        <end position="28"/>
    </location>
</feature>
<dbReference type="InterPro" id="IPR020016">
    <property type="entry name" value="Decahaem-assoc_OM_MtrB/PioB"/>
</dbReference>
<reference evidence="5 6" key="1">
    <citation type="submission" date="2024-09" db="EMBL/GenBank/DDBJ databases">
        <authorList>
            <person name="Sun Q."/>
            <person name="Mori K."/>
        </authorList>
    </citation>
    <scope>NUCLEOTIDE SEQUENCE [LARGE SCALE GENOMIC DNA]</scope>
    <source>
        <strain evidence="5 6">KCTC 52403</strain>
    </source>
</reference>
<protein>
    <submittedName>
        <fullName evidence="5">MtrB/PioB family outer membrane beta-barrel protein</fullName>
    </submittedName>
</protein>
<evidence type="ECO:0000313" key="5">
    <source>
        <dbReference type="EMBL" id="MFC0718773.1"/>
    </source>
</evidence>
<gene>
    <name evidence="5" type="ORF">ACFFFU_13645</name>
</gene>